<dbReference type="Proteomes" id="UP000805193">
    <property type="component" value="Unassembled WGS sequence"/>
</dbReference>
<organism evidence="1 2">
    <name type="scientific">Ixodes persulcatus</name>
    <name type="common">Taiga tick</name>
    <dbReference type="NCBI Taxonomy" id="34615"/>
    <lineage>
        <taxon>Eukaryota</taxon>
        <taxon>Metazoa</taxon>
        <taxon>Ecdysozoa</taxon>
        <taxon>Arthropoda</taxon>
        <taxon>Chelicerata</taxon>
        <taxon>Arachnida</taxon>
        <taxon>Acari</taxon>
        <taxon>Parasitiformes</taxon>
        <taxon>Ixodida</taxon>
        <taxon>Ixodoidea</taxon>
        <taxon>Ixodidae</taxon>
        <taxon>Ixodinae</taxon>
        <taxon>Ixodes</taxon>
    </lineage>
</organism>
<evidence type="ECO:0000313" key="1">
    <source>
        <dbReference type="EMBL" id="KAG0425099.1"/>
    </source>
</evidence>
<evidence type="ECO:0000313" key="2">
    <source>
        <dbReference type="Proteomes" id="UP000805193"/>
    </source>
</evidence>
<name>A0AC60PVE9_IXOPE</name>
<keyword evidence="2" id="KW-1185">Reference proteome</keyword>
<proteinExistence type="predicted"/>
<comment type="caution">
    <text evidence="1">The sequence shown here is derived from an EMBL/GenBank/DDBJ whole genome shotgun (WGS) entry which is preliminary data.</text>
</comment>
<accession>A0AC60PVE9</accession>
<protein>
    <submittedName>
        <fullName evidence="1">Uncharacterized protein</fullName>
    </submittedName>
</protein>
<gene>
    <name evidence="1" type="ORF">HPB47_027729</name>
</gene>
<sequence length="102" mass="10540">SFGGSTEPCAIANLYSIGCLGDAENKKHSAALFKHVQKTLGIKGDSVRLGYCAMEAQSWARGGASASAAAAALARQLCSRLGGSEARVLAYGSPCCRFESRP</sequence>
<dbReference type="EMBL" id="JABSTQ010009892">
    <property type="protein sequence ID" value="KAG0425099.1"/>
    <property type="molecule type" value="Genomic_DNA"/>
</dbReference>
<reference evidence="1 2" key="1">
    <citation type="journal article" date="2020" name="Cell">
        <title>Large-Scale Comparative Analyses of Tick Genomes Elucidate Their Genetic Diversity and Vector Capacities.</title>
        <authorList>
            <consortium name="Tick Genome and Microbiome Consortium (TIGMIC)"/>
            <person name="Jia N."/>
            <person name="Wang J."/>
            <person name="Shi W."/>
            <person name="Du L."/>
            <person name="Sun Y."/>
            <person name="Zhan W."/>
            <person name="Jiang J.F."/>
            <person name="Wang Q."/>
            <person name="Zhang B."/>
            <person name="Ji P."/>
            <person name="Bell-Sakyi L."/>
            <person name="Cui X.M."/>
            <person name="Yuan T.T."/>
            <person name="Jiang B.G."/>
            <person name="Yang W.F."/>
            <person name="Lam T.T."/>
            <person name="Chang Q.C."/>
            <person name="Ding S.J."/>
            <person name="Wang X.J."/>
            <person name="Zhu J.G."/>
            <person name="Ruan X.D."/>
            <person name="Zhao L."/>
            <person name="Wei J.T."/>
            <person name="Ye R.Z."/>
            <person name="Que T.C."/>
            <person name="Du C.H."/>
            <person name="Zhou Y.H."/>
            <person name="Cheng J.X."/>
            <person name="Dai P.F."/>
            <person name="Guo W.B."/>
            <person name="Han X.H."/>
            <person name="Huang E.J."/>
            <person name="Li L.F."/>
            <person name="Wei W."/>
            <person name="Gao Y.C."/>
            <person name="Liu J.Z."/>
            <person name="Shao H.Z."/>
            <person name="Wang X."/>
            <person name="Wang C.C."/>
            <person name="Yang T.C."/>
            <person name="Huo Q.B."/>
            <person name="Li W."/>
            <person name="Chen H.Y."/>
            <person name="Chen S.E."/>
            <person name="Zhou L.G."/>
            <person name="Ni X.B."/>
            <person name="Tian J.H."/>
            <person name="Sheng Y."/>
            <person name="Liu T."/>
            <person name="Pan Y.S."/>
            <person name="Xia L.Y."/>
            <person name="Li J."/>
            <person name="Zhao F."/>
            <person name="Cao W.C."/>
        </authorList>
    </citation>
    <scope>NUCLEOTIDE SEQUENCE [LARGE SCALE GENOMIC DNA]</scope>
    <source>
        <strain evidence="1">Iper-2018</strain>
    </source>
</reference>
<feature type="non-terminal residue" evidence="1">
    <location>
        <position position="102"/>
    </location>
</feature>
<feature type="non-terminal residue" evidence="1">
    <location>
        <position position="1"/>
    </location>
</feature>